<keyword evidence="1" id="KW-1133">Transmembrane helix</keyword>
<keyword evidence="1" id="KW-0472">Membrane</keyword>
<accession>A0A5C6D3Y7</accession>
<proteinExistence type="predicted"/>
<comment type="caution">
    <text evidence="2">The sequence shown here is derived from an EMBL/GenBank/DDBJ whole genome shotgun (WGS) entry which is preliminary data.</text>
</comment>
<dbReference type="InterPro" id="IPR017581">
    <property type="entry name" value="AtpR-like"/>
</dbReference>
<dbReference type="Pfam" id="PF12966">
    <property type="entry name" value="AtpR"/>
    <property type="match status" value="1"/>
</dbReference>
<feature type="transmembrane region" description="Helical" evidence="1">
    <location>
        <begin position="6"/>
        <end position="28"/>
    </location>
</feature>
<dbReference type="Proteomes" id="UP000318437">
    <property type="component" value="Unassembled WGS sequence"/>
</dbReference>
<evidence type="ECO:0000313" key="2">
    <source>
        <dbReference type="EMBL" id="TWU30501.1"/>
    </source>
</evidence>
<keyword evidence="1" id="KW-0812">Transmembrane</keyword>
<organism evidence="2 3">
    <name type="scientific">Bythopirellula polymerisocia</name>
    <dbReference type="NCBI Taxonomy" id="2528003"/>
    <lineage>
        <taxon>Bacteria</taxon>
        <taxon>Pseudomonadati</taxon>
        <taxon>Planctomycetota</taxon>
        <taxon>Planctomycetia</taxon>
        <taxon>Pirellulales</taxon>
        <taxon>Lacipirellulaceae</taxon>
        <taxon>Bythopirellula</taxon>
    </lineage>
</organism>
<dbReference type="EMBL" id="SJPS01000001">
    <property type="protein sequence ID" value="TWU30501.1"/>
    <property type="molecule type" value="Genomic_DNA"/>
</dbReference>
<protein>
    <submittedName>
        <fullName evidence="2">N-ATPase, AtpR subunit</fullName>
    </submittedName>
</protein>
<dbReference type="NCBIfam" id="TIGR03165">
    <property type="entry name" value="F1F0_chp_2"/>
    <property type="match status" value="1"/>
</dbReference>
<keyword evidence="3" id="KW-1185">Reference proteome</keyword>
<dbReference type="RefSeq" id="WP_231936196.1">
    <property type="nucleotide sequence ID" value="NZ_SJPS01000001.1"/>
</dbReference>
<name>A0A5C6D3Y7_9BACT</name>
<gene>
    <name evidence="2" type="ORF">Pla144_12880</name>
</gene>
<evidence type="ECO:0000313" key="3">
    <source>
        <dbReference type="Proteomes" id="UP000318437"/>
    </source>
</evidence>
<evidence type="ECO:0000256" key="1">
    <source>
        <dbReference type="SAM" id="Phobius"/>
    </source>
</evidence>
<reference evidence="2 3" key="1">
    <citation type="submission" date="2019-02" db="EMBL/GenBank/DDBJ databases">
        <title>Deep-cultivation of Planctomycetes and their phenomic and genomic characterization uncovers novel biology.</title>
        <authorList>
            <person name="Wiegand S."/>
            <person name="Jogler M."/>
            <person name="Boedeker C."/>
            <person name="Pinto D."/>
            <person name="Vollmers J."/>
            <person name="Rivas-Marin E."/>
            <person name="Kohn T."/>
            <person name="Peeters S.H."/>
            <person name="Heuer A."/>
            <person name="Rast P."/>
            <person name="Oberbeckmann S."/>
            <person name="Bunk B."/>
            <person name="Jeske O."/>
            <person name="Meyerdierks A."/>
            <person name="Storesund J.E."/>
            <person name="Kallscheuer N."/>
            <person name="Luecker S."/>
            <person name="Lage O.M."/>
            <person name="Pohl T."/>
            <person name="Merkel B.J."/>
            <person name="Hornburger P."/>
            <person name="Mueller R.-W."/>
            <person name="Bruemmer F."/>
            <person name="Labrenz M."/>
            <person name="Spormann A.M."/>
            <person name="Op Den Camp H."/>
            <person name="Overmann J."/>
            <person name="Amann R."/>
            <person name="Jetten M.S.M."/>
            <person name="Mascher T."/>
            <person name="Medema M.H."/>
            <person name="Devos D.P."/>
            <person name="Kaster A.-K."/>
            <person name="Ovreas L."/>
            <person name="Rohde M."/>
            <person name="Galperin M.Y."/>
            <person name="Jogler C."/>
        </authorList>
    </citation>
    <scope>NUCLEOTIDE SEQUENCE [LARGE SCALE GENOMIC DNA]</scope>
    <source>
        <strain evidence="2 3">Pla144</strain>
    </source>
</reference>
<dbReference type="AlphaFoldDB" id="A0A5C6D3Y7"/>
<feature type="transmembrane region" description="Helical" evidence="1">
    <location>
        <begin position="68"/>
        <end position="87"/>
    </location>
</feature>
<feature type="transmembrane region" description="Helical" evidence="1">
    <location>
        <begin position="40"/>
        <end position="62"/>
    </location>
</feature>
<sequence length="105" mass="11671">MMNETLALVLALLAGLLLGAIFFGGLWWTIQKSVSSKRLALLFLGSLLLRISVALFGFYIVARGHWQRLLVCLLGFIIARVVVNWLIRPSRENQSRPAAEVSHAP</sequence>